<keyword evidence="3 7" id="KW-0560">Oxidoreductase</keyword>
<dbReference type="EMBL" id="JAAOZC010000009">
    <property type="protein sequence ID" value="NIJ09211.1"/>
    <property type="molecule type" value="Genomic_DNA"/>
</dbReference>
<name>A0ABX0TUK9_9SPHN</name>
<evidence type="ECO:0000259" key="6">
    <source>
        <dbReference type="PROSITE" id="PS51296"/>
    </source>
</evidence>
<keyword evidence="5" id="KW-0411">Iron-sulfur</keyword>
<dbReference type="InterPro" id="IPR044043">
    <property type="entry name" value="VanA_C_cat"/>
</dbReference>
<organism evidence="7 8">
    <name type="scientific">Sphingomonas vulcanisoli</name>
    <dbReference type="NCBI Taxonomy" id="1658060"/>
    <lineage>
        <taxon>Bacteria</taxon>
        <taxon>Pseudomonadati</taxon>
        <taxon>Pseudomonadota</taxon>
        <taxon>Alphaproteobacteria</taxon>
        <taxon>Sphingomonadales</taxon>
        <taxon>Sphingomonadaceae</taxon>
        <taxon>Sphingomonas</taxon>
    </lineage>
</organism>
<dbReference type="Pfam" id="PF19112">
    <property type="entry name" value="VanA_C"/>
    <property type="match status" value="1"/>
</dbReference>
<evidence type="ECO:0000313" key="7">
    <source>
        <dbReference type="EMBL" id="NIJ09211.1"/>
    </source>
</evidence>
<dbReference type="Gene3D" id="3.90.380.10">
    <property type="entry name" value="Naphthalene 1,2-dioxygenase Alpha Subunit, Chain A, domain 1"/>
    <property type="match status" value="1"/>
</dbReference>
<dbReference type="InterPro" id="IPR050584">
    <property type="entry name" value="Cholesterol_7-desaturase"/>
</dbReference>
<evidence type="ECO:0000256" key="2">
    <source>
        <dbReference type="ARBA" id="ARBA00022723"/>
    </source>
</evidence>
<dbReference type="InterPro" id="IPR036922">
    <property type="entry name" value="Rieske_2Fe-2S_sf"/>
</dbReference>
<dbReference type="SUPFAM" id="SSF55961">
    <property type="entry name" value="Bet v1-like"/>
    <property type="match status" value="1"/>
</dbReference>
<keyword evidence="2" id="KW-0479">Metal-binding</keyword>
<dbReference type="RefSeq" id="WP_167074616.1">
    <property type="nucleotide sequence ID" value="NZ_JAAOZC010000009.1"/>
</dbReference>
<dbReference type="Pfam" id="PF00355">
    <property type="entry name" value="Rieske"/>
    <property type="match status" value="1"/>
</dbReference>
<evidence type="ECO:0000256" key="1">
    <source>
        <dbReference type="ARBA" id="ARBA00022714"/>
    </source>
</evidence>
<evidence type="ECO:0000313" key="8">
    <source>
        <dbReference type="Proteomes" id="UP000727456"/>
    </source>
</evidence>
<evidence type="ECO:0000256" key="5">
    <source>
        <dbReference type="ARBA" id="ARBA00023014"/>
    </source>
</evidence>
<dbReference type="GO" id="GO:0018489">
    <property type="term" value="F:vanillate monooxygenase activity"/>
    <property type="evidence" value="ECO:0007669"/>
    <property type="project" value="UniProtKB-EC"/>
</dbReference>
<dbReference type="EC" id="1.14.13.82" evidence="7"/>
<dbReference type="InterPro" id="IPR017941">
    <property type="entry name" value="Rieske_2Fe-2S"/>
</dbReference>
<dbReference type="PANTHER" id="PTHR21266">
    <property type="entry name" value="IRON-SULFUR DOMAIN CONTAINING PROTEIN"/>
    <property type="match status" value="1"/>
</dbReference>
<dbReference type="PROSITE" id="PS51296">
    <property type="entry name" value="RIESKE"/>
    <property type="match status" value="1"/>
</dbReference>
<comment type="caution">
    <text evidence="7">The sequence shown here is derived from an EMBL/GenBank/DDBJ whole genome shotgun (WGS) entry which is preliminary data.</text>
</comment>
<gene>
    <name evidence="7" type="ORF">FHS31_002843</name>
</gene>
<proteinExistence type="predicted"/>
<accession>A0ABX0TUK9</accession>
<feature type="domain" description="Rieske" evidence="6">
    <location>
        <begin position="9"/>
        <end position="111"/>
    </location>
</feature>
<keyword evidence="8" id="KW-1185">Reference proteome</keyword>
<dbReference type="Gene3D" id="2.102.10.10">
    <property type="entry name" value="Rieske [2Fe-2S] iron-sulphur domain"/>
    <property type="match status" value="1"/>
</dbReference>
<keyword evidence="1" id="KW-0001">2Fe-2S</keyword>
<evidence type="ECO:0000256" key="3">
    <source>
        <dbReference type="ARBA" id="ARBA00023002"/>
    </source>
</evidence>
<keyword evidence="4" id="KW-0408">Iron</keyword>
<dbReference type="Proteomes" id="UP000727456">
    <property type="component" value="Unassembled WGS sequence"/>
</dbReference>
<evidence type="ECO:0000256" key="4">
    <source>
        <dbReference type="ARBA" id="ARBA00023004"/>
    </source>
</evidence>
<keyword evidence="7" id="KW-0503">Monooxygenase</keyword>
<sequence length="349" mass="38953">MTTWITNAWYVAGWDAEIDRTPIARTICGVPVMLYRKLDRSVVAMRDACPHRMLPLSMGLREGDSIRCTYHGLKLGPDGVAEEMPLKTDRVNKSICAETFVVAEKHRFVWIWVGEKALADAALIPDLWPCSAEGWAFDGGYYHVAADYRLMIDNLMDLTHETHVHAGSIGQPELMEAPIEARTEGDRAYITRWMPGVDAPPFWRGALKKDGPVDRWQICEFVAPSSVMIDVGVAPVGAGATLENHDQGVRGMVVDCMTPETETTMHYFWGMARSFDIDDAGFTARFKRSQGGVFAEDKLILEAQQRAILANPDLKLNAYNIDQGGIRARRIIARLMQPIQPTAFQKAAE</sequence>
<dbReference type="CDD" id="cd08878">
    <property type="entry name" value="RHO_alpha_C_DMO-like"/>
    <property type="match status" value="1"/>
</dbReference>
<protein>
    <submittedName>
        <fullName evidence="7">Vanillate O-demethylase monooxygenase subunit</fullName>
        <ecNumber evidence="7">1.14.13.82</ecNumber>
    </submittedName>
</protein>
<reference evidence="7 8" key="1">
    <citation type="submission" date="2020-03" db="EMBL/GenBank/DDBJ databases">
        <title>Genomic Encyclopedia of Type Strains, Phase III (KMG-III): the genomes of soil and plant-associated and newly described type strains.</title>
        <authorList>
            <person name="Whitman W."/>
        </authorList>
    </citation>
    <scope>NUCLEOTIDE SEQUENCE [LARGE SCALE GENOMIC DNA]</scope>
    <source>
        <strain evidence="7 8">CECT 8804</strain>
    </source>
</reference>
<dbReference type="SUPFAM" id="SSF50022">
    <property type="entry name" value="ISP domain"/>
    <property type="match status" value="1"/>
</dbReference>
<dbReference type="PANTHER" id="PTHR21266:SF60">
    <property type="entry name" value="3-KETOSTEROID-9-ALPHA-MONOOXYGENASE, OXYGENASE COMPONENT"/>
    <property type="match status" value="1"/>
</dbReference>